<comment type="caution">
    <text evidence="1">The sequence shown here is derived from an EMBL/GenBank/DDBJ whole genome shotgun (WGS) entry which is preliminary data.</text>
</comment>
<protein>
    <submittedName>
        <fullName evidence="1">Uncharacterized protein</fullName>
    </submittedName>
</protein>
<keyword evidence="2" id="KW-1185">Reference proteome</keyword>
<dbReference type="AlphaFoldDB" id="A0A8H9H644"/>
<reference evidence="1" key="1">
    <citation type="journal article" date="2014" name="Int. J. Syst. Evol. Microbiol.">
        <title>Complete genome sequence of Corynebacterium casei LMG S-19264T (=DSM 44701T), isolated from a smear-ripened cheese.</title>
        <authorList>
            <consortium name="US DOE Joint Genome Institute (JGI-PGF)"/>
            <person name="Walter F."/>
            <person name="Albersmeier A."/>
            <person name="Kalinowski J."/>
            <person name="Ruckert C."/>
        </authorList>
    </citation>
    <scope>NUCLEOTIDE SEQUENCE</scope>
    <source>
        <strain evidence="1">CGMCC 4.7138</strain>
    </source>
</reference>
<dbReference type="EMBL" id="BMMN01000021">
    <property type="protein sequence ID" value="GGO30720.1"/>
    <property type="molecule type" value="Genomic_DNA"/>
</dbReference>
<dbReference type="Proteomes" id="UP000653480">
    <property type="component" value="Unassembled WGS sequence"/>
</dbReference>
<name>A0A8H9H644_9ACTN</name>
<proteinExistence type="predicted"/>
<evidence type="ECO:0000313" key="1">
    <source>
        <dbReference type="EMBL" id="GGO30720.1"/>
    </source>
</evidence>
<organism evidence="1 2">
    <name type="scientific">Microbispora bryophytorum</name>
    <dbReference type="NCBI Taxonomy" id="1460882"/>
    <lineage>
        <taxon>Bacteria</taxon>
        <taxon>Bacillati</taxon>
        <taxon>Actinomycetota</taxon>
        <taxon>Actinomycetes</taxon>
        <taxon>Streptosporangiales</taxon>
        <taxon>Streptosporangiaceae</taxon>
        <taxon>Microbispora</taxon>
    </lineage>
</organism>
<evidence type="ECO:0000313" key="2">
    <source>
        <dbReference type="Proteomes" id="UP000653480"/>
    </source>
</evidence>
<sequence>MPCIPGSYGAVKLRDQRVAAHPAPPPNRRFRERRVCADRTMRTHVLMTECVNVITIGWGDCDPRCEGWRRVDSLMIYGHGLISSLRAGARSGDPADCCEGAEPGEEPVCWAPAGE</sequence>
<accession>A0A8H9H644</accession>
<reference evidence="1" key="2">
    <citation type="submission" date="2020-09" db="EMBL/GenBank/DDBJ databases">
        <authorList>
            <person name="Sun Q."/>
            <person name="Zhou Y."/>
        </authorList>
    </citation>
    <scope>NUCLEOTIDE SEQUENCE</scope>
    <source>
        <strain evidence="1">CGMCC 4.7138</strain>
    </source>
</reference>
<gene>
    <name evidence="1" type="ORF">GCM10011574_67410</name>
</gene>